<proteinExistence type="predicted"/>
<dbReference type="Proteomes" id="UP000827092">
    <property type="component" value="Unassembled WGS sequence"/>
</dbReference>
<protein>
    <submittedName>
        <fullName evidence="1">Uncharacterized protein</fullName>
    </submittedName>
</protein>
<keyword evidence="2" id="KW-1185">Reference proteome</keyword>
<gene>
    <name evidence="1" type="ORF">JTE90_002072</name>
</gene>
<evidence type="ECO:0000313" key="2">
    <source>
        <dbReference type="Proteomes" id="UP000827092"/>
    </source>
</evidence>
<accession>A0AAV6UFJ8</accession>
<reference evidence="1 2" key="1">
    <citation type="journal article" date="2022" name="Nat. Ecol. Evol.">
        <title>A masculinizing supergene underlies an exaggerated male reproductive morph in a spider.</title>
        <authorList>
            <person name="Hendrickx F."/>
            <person name="De Corte Z."/>
            <person name="Sonet G."/>
            <person name="Van Belleghem S.M."/>
            <person name="Kostlbacher S."/>
            <person name="Vangestel C."/>
        </authorList>
    </citation>
    <scope>NUCLEOTIDE SEQUENCE [LARGE SCALE GENOMIC DNA]</scope>
    <source>
        <strain evidence="1">W744_W776</strain>
    </source>
</reference>
<comment type="caution">
    <text evidence="1">The sequence shown here is derived from an EMBL/GenBank/DDBJ whole genome shotgun (WGS) entry which is preliminary data.</text>
</comment>
<evidence type="ECO:0000313" key="1">
    <source>
        <dbReference type="EMBL" id="KAG8182538.1"/>
    </source>
</evidence>
<dbReference type="EMBL" id="JAFNEN010000460">
    <property type="protein sequence ID" value="KAG8182538.1"/>
    <property type="molecule type" value="Genomic_DNA"/>
</dbReference>
<sequence>MTFFFLTSQGRETRVSTPEKEGSVFLQRLYRPGVVGRIGRESHILARDIVTENRARTQCKANSGTVYHTSTYFKVIQAWRFFNPPKPACNPFAPFLKLKKLVIITSFPRGGGRVSFVILYPPPLLQTKMKPLFAGNFYFSSTHPRFWTVSGGSSDRLR</sequence>
<name>A0AAV6UFJ8_9ARAC</name>
<organism evidence="1 2">
    <name type="scientific">Oedothorax gibbosus</name>
    <dbReference type="NCBI Taxonomy" id="931172"/>
    <lineage>
        <taxon>Eukaryota</taxon>
        <taxon>Metazoa</taxon>
        <taxon>Ecdysozoa</taxon>
        <taxon>Arthropoda</taxon>
        <taxon>Chelicerata</taxon>
        <taxon>Arachnida</taxon>
        <taxon>Araneae</taxon>
        <taxon>Araneomorphae</taxon>
        <taxon>Entelegynae</taxon>
        <taxon>Araneoidea</taxon>
        <taxon>Linyphiidae</taxon>
        <taxon>Erigoninae</taxon>
        <taxon>Oedothorax</taxon>
    </lineage>
</organism>
<dbReference type="AlphaFoldDB" id="A0AAV6UFJ8"/>